<feature type="transmembrane region" description="Helical" evidence="11">
    <location>
        <begin position="300"/>
        <end position="323"/>
    </location>
</feature>
<dbReference type="HAMAP" id="MF_00024">
    <property type="entry name" value="CobD_CbiB"/>
    <property type="match status" value="1"/>
</dbReference>
<keyword evidence="8 11" id="KW-0812">Transmembrane</keyword>
<evidence type="ECO:0000256" key="4">
    <source>
        <dbReference type="ARBA" id="ARBA00006263"/>
    </source>
</evidence>
<dbReference type="NCBIfam" id="NF002281">
    <property type="entry name" value="PRK01209.2-5"/>
    <property type="match status" value="1"/>
</dbReference>
<dbReference type="AlphaFoldDB" id="A0A075H1C8"/>
<sequence length="324" mass="35645">MIFESILIIGFAITLDLIFGDPRNKYHPTAWIGNFIGNLVPMFKNENAYFEKFGGIMIVLISTATVGALLLLFNLKLDSIIGNEILTIIISIIVGAILLKTTIAIRGMEKYALRVVDALENDDIDEARTNLAMITKRKTKDLDKNHVLSGALESISENTVDGITGPLFYFALFGLPGAFVYRVVNTIDSMIGYKTEMFRNLGWFGANCDNVLNYIPSRLTGLVMVLASMLLGNDWKQSYQILKKHSGNTSSPNAGYPMAALAGALDTKFQKVDHYRIGNGSVYLSTTHVRSAIVLMKVTTILFFGIVTIPIITVLSYLGLTILA</sequence>
<evidence type="ECO:0000256" key="11">
    <source>
        <dbReference type="HAMAP-Rule" id="MF_00024"/>
    </source>
</evidence>
<comment type="function">
    <text evidence="1 11">Converts cobyric acid to cobinamide by the addition of aminopropanol on the F carboxylic group.</text>
</comment>
<evidence type="ECO:0000256" key="8">
    <source>
        <dbReference type="ARBA" id="ARBA00022692"/>
    </source>
</evidence>
<evidence type="ECO:0000256" key="3">
    <source>
        <dbReference type="ARBA" id="ARBA00004953"/>
    </source>
</evidence>
<name>A0A075H1C8_9ARCH</name>
<evidence type="ECO:0000256" key="1">
    <source>
        <dbReference type="ARBA" id="ARBA00003384"/>
    </source>
</evidence>
<dbReference type="InterPro" id="IPR004485">
    <property type="entry name" value="Cobalamin_biosynth_CobD/CbiB"/>
</dbReference>
<dbReference type="PANTHER" id="PTHR34308">
    <property type="entry name" value="COBALAMIN BIOSYNTHESIS PROTEIN CBIB"/>
    <property type="match status" value="1"/>
</dbReference>
<comment type="similarity">
    <text evidence="4 11">Belongs to the CobD/CbiB family.</text>
</comment>
<dbReference type="GO" id="GO:0016874">
    <property type="term" value="F:ligase activity"/>
    <property type="evidence" value="ECO:0007669"/>
    <property type="project" value="UniProtKB-KW"/>
</dbReference>
<dbReference type="GO" id="GO:0005886">
    <property type="term" value="C:plasma membrane"/>
    <property type="evidence" value="ECO:0007669"/>
    <property type="project" value="UniProtKB-SubCell"/>
</dbReference>
<dbReference type="Pfam" id="PF03186">
    <property type="entry name" value="CobD_Cbib"/>
    <property type="match status" value="1"/>
</dbReference>
<dbReference type="PANTHER" id="PTHR34308:SF1">
    <property type="entry name" value="COBALAMIN BIOSYNTHESIS PROTEIN CBIB"/>
    <property type="match status" value="1"/>
</dbReference>
<evidence type="ECO:0000313" key="12">
    <source>
        <dbReference type="EMBL" id="AIF07778.1"/>
    </source>
</evidence>
<keyword evidence="7 11" id="KW-0169">Cobalamin biosynthesis</keyword>
<evidence type="ECO:0000256" key="9">
    <source>
        <dbReference type="ARBA" id="ARBA00022989"/>
    </source>
</evidence>
<feature type="transmembrane region" description="Helical" evidence="11">
    <location>
        <begin position="85"/>
        <end position="105"/>
    </location>
</feature>
<comment type="subcellular location">
    <subcellularLocation>
        <location evidence="2 11">Cell membrane</location>
        <topology evidence="2 11">Multi-pass membrane protein</topology>
    </subcellularLocation>
</comment>
<evidence type="ECO:0000256" key="5">
    <source>
        <dbReference type="ARBA" id="ARBA00016185"/>
    </source>
</evidence>
<keyword evidence="10 11" id="KW-0472">Membrane</keyword>
<keyword evidence="12" id="KW-0436">Ligase</keyword>
<dbReference type="GO" id="GO:0015420">
    <property type="term" value="F:ABC-type vitamin B12 transporter activity"/>
    <property type="evidence" value="ECO:0007669"/>
    <property type="project" value="UniProtKB-UniRule"/>
</dbReference>
<reference evidence="12" key="1">
    <citation type="journal article" date="2014" name="Genome Biol. Evol.">
        <title>Pangenome evidence for extensive interdomain horizontal transfer affecting lineage core and shell genes in uncultured planktonic thaumarchaeota and euryarchaeota.</title>
        <authorList>
            <person name="Deschamps P."/>
            <person name="Zivanovic Y."/>
            <person name="Moreira D."/>
            <person name="Rodriguez-Valera F."/>
            <person name="Lopez-Garcia P."/>
        </authorList>
    </citation>
    <scope>NUCLEOTIDE SEQUENCE</scope>
</reference>
<keyword evidence="9 11" id="KW-1133">Transmembrane helix</keyword>
<organism evidence="12">
    <name type="scientific">uncultured marine thaumarchaeote KM3_24_H04</name>
    <dbReference type="NCBI Taxonomy" id="1456101"/>
    <lineage>
        <taxon>Archaea</taxon>
        <taxon>Nitrososphaerota</taxon>
        <taxon>environmental samples</taxon>
    </lineage>
</organism>
<proteinExistence type="inferred from homology"/>
<evidence type="ECO:0000256" key="6">
    <source>
        <dbReference type="ARBA" id="ARBA00022475"/>
    </source>
</evidence>
<accession>A0A075H1C8</accession>
<dbReference type="EMBL" id="KF900812">
    <property type="protein sequence ID" value="AIF07778.1"/>
    <property type="molecule type" value="Genomic_DNA"/>
</dbReference>
<feature type="transmembrane region" description="Helical" evidence="11">
    <location>
        <begin position="53"/>
        <end position="73"/>
    </location>
</feature>
<dbReference type="GO" id="GO:0048472">
    <property type="term" value="F:threonine-phosphate decarboxylase activity"/>
    <property type="evidence" value="ECO:0007669"/>
    <property type="project" value="InterPro"/>
</dbReference>
<evidence type="ECO:0000256" key="2">
    <source>
        <dbReference type="ARBA" id="ARBA00004651"/>
    </source>
</evidence>
<feature type="transmembrane region" description="Helical" evidence="11">
    <location>
        <begin position="167"/>
        <end position="184"/>
    </location>
</feature>
<evidence type="ECO:0000256" key="10">
    <source>
        <dbReference type="ARBA" id="ARBA00023136"/>
    </source>
</evidence>
<comment type="pathway">
    <text evidence="3 11">Cofactor biosynthesis; adenosylcobalamin biosynthesis.</text>
</comment>
<comment type="caution">
    <text evidence="11">Lacks conserved residue(s) required for the propagation of feature annotation.</text>
</comment>
<protein>
    <recommendedName>
        <fullName evidence="5 11">Probable cobalamin biosynthesis protein CobD</fullName>
    </recommendedName>
</protein>
<dbReference type="GO" id="GO:0009236">
    <property type="term" value="P:cobalamin biosynthetic process"/>
    <property type="evidence" value="ECO:0007669"/>
    <property type="project" value="UniProtKB-UniRule"/>
</dbReference>
<dbReference type="NCBIfam" id="TIGR00380">
    <property type="entry name" value="cobal_cbiB"/>
    <property type="match status" value="1"/>
</dbReference>
<evidence type="ECO:0000256" key="7">
    <source>
        <dbReference type="ARBA" id="ARBA00022573"/>
    </source>
</evidence>
<keyword evidence="6 11" id="KW-1003">Cell membrane</keyword>
<gene>
    <name evidence="12" type="primary">cbiB</name>
    <name evidence="11 12" type="synonym">cobD</name>
</gene>
<dbReference type="UniPathway" id="UPA00148"/>